<protein>
    <submittedName>
        <fullName evidence="2">Uncharacterized protein</fullName>
    </submittedName>
</protein>
<accession>B6WUF3</accession>
<gene>
    <name evidence="2" type="ORF">DESPIG_01711</name>
</gene>
<dbReference type="Proteomes" id="UP000003676">
    <property type="component" value="Unassembled WGS sequence"/>
</dbReference>
<proteinExistence type="predicted"/>
<name>B6WUF3_9BACT</name>
<reference evidence="2 3" key="1">
    <citation type="submission" date="2008-10" db="EMBL/GenBank/DDBJ databases">
        <title>Draft genome sequence of Desulvovibrio piger (ATCC 29098).</title>
        <authorList>
            <person name="Sudarsanam P."/>
            <person name="Ley R."/>
            <person name="Guruge J."/>
            <person name="Turnbaugh P.J."/>
            <person name="Mahowald M."/>
            <person name="Liep D."/>
            <person name="Gordon J."/>
        </authorList>
    </citation>
    <scope>NUCLEOTIDE SEQUENCE [LARGE SCALE GENOMIC DNA]</scope>
    <source>
        <strain evidence="2 3">ATCC 29098</strain>
    </source>
</reference>
<evidence type="ECO:0000256" key="1">
    <source>
        <dbReference type="SAM" id="MobiDB-lite"/>
    </source>
</evidence>
<sequence length="60" mass="6880">MGALFSCRARQEGRSRSKESSLRPSRYQLFPSPCPVPYRINGPRHHSLSFPGVHDESRRP</sequence>
<organism evidence="2 3">
    <name type="scientific">Desulfovibrio piger ATCC 29098</name>
    <dbReference type="NCBI Taxonomy" id="411464"/>
    <lineage>
        <taxon>Bacteria</taxon>
        <taxon>Pseudomonadati</taxon>
        <taxon>Thermodesulfobacteriota</taxon>
        <taxon>Desulfovibrionia</taxon>
        <taxon>Desulfovibrionales</taxon>
        <taxon>Desulfovibrionaceae</taxon>
        <taxon>Desulfovibrio</taxon>
    </lineage>
</organism>
<feature type="region of interest" description="Disordered" evidence="1">
    <location>
        <begin position="1"/>
        <end position="26"/>
    </location>
</feature>
<dbReference type="HOGENOM" id="CLU_2933888_0_0_7"/>
<dbReference type="AlphaFoldDB" id="B6WUF3"/>
<evidence type="ECO:0000313" key="3">
    <source>
        <dbReference type="Proteomes" id="UP000003676"/>
    </source>
</evidence>
<evidence type="ECO:0000313" key="2">
    <source>
        <dbReference type="EMBL" id="EEB33382.1"/>
    </source>
</evidence>
<dbReference type="EMBL" id="ABXU01000052">
    <property type="protein sequence ID" value="EEB33382.1"/>
    <property type="molecule type" value="Genomic_DNA"/>
</dbReference>
<feature type="compositionally biased region" description="Basic and acidic residues" evidence="1">
    <location>
        <begin position="9"/>
        <end position="21"/>
    </location>
</feature>
<reference evidence="2 3" key="2">
    <citation type="submission" date="2008-10" db="EMBL/GenBank/DDBJ databases">
        <authorList>
            <person name="Fulton L."/>
            <person name="Clifton S."/>
            <person name="Fulton B."/>
            <person name="Xu J."/>
            <person name="Minx P."/>
            <person name="Pepin K.H."/>
            <person name="Johnson M."/>
            <person name="Bhonagiri V."/>
            <person name="Nash W.E."/>
            <person name="Mardis E.R."/>
            <person name="Wilson R.K."/>
        </authorList>
    </citation>
    <scope>NUCLEOTIDE SEQUENCE [LARGE SCALE GENOMIC DNA]</scope>
    <source>
        <strain evidence="2 3">ATCC 29098</strain>
    </source>
</reference>
<comment type="caution">
    <text evidence="2">The sequence shown here is derived from an EMBL/GenBank/DDBJ whole genome shotgun (WGS) entry which is preliminary data.</text>
</comment>
<feature type="region of interest" description="Disordered" evidence="1">
    <location>
        <begin position="40"/>
        <end position="60"/>
    </location>
</feature>